<keyword evidence="8" id="KW-0788">Thiol protease</keyword>
<dbReference type="EC" id="3.4.19.12" evidence="4"/>
<dbReference type="InterPro" id="IPR018200">
    <property type="entry name" value="USP_CS"/>
</dbReference>
<dbReference type="PROSITE" id="PS00972">
    <property type="entry name" value="USP_1"/>
    <property type="match status" value="1"/>
</dbReference>
<dbReference type="PROSITE" id="PS50235">
    <property type="entry name" value="USP_3"/>
    <property type="match status" value="1"/>
</dbReference>
<dbReference type="SUPFAM" id="SSF54001">
    <property type="entry name" value="Cysteine proteinases"/>
    <property type="match status" value="1"/>
</dbReference>
<evidence type="ECO:0000259" key="13">
    <source>
        <dbReference type="PROSITE" id="PS51283"/>
    </source>
</evidence>
<dbReference type="InterPro" id="IPR000626">
    <property type="entry name" value="Ubiquitin-like_dom"/>
</dbReference>
<feature type="domain" description="DUSP" evidence="13">
    <location>
        <begin position="735"/>
        <end position="845"/>
    </location>
</feature>
<evidence type="ECO:0000259" key="12">
    <source>
        <dbReference type="PROSITE" id="PS50235"/>
    </source>
</evidence>
<keyword evidence="7" id="KW-0378">Hydrolase</keyword>
<dbReference type="PROSITE" id="PS00973">
    <property type="entry name" value="USP_2"/>
    <property type="match status" value="1"/>
</dbReference>
<evidence type="ECO:0000313" key="14">
    <source>
        <dbReference type="EMBL" id="KAF9334910.1"/>
    </source>
</evidence>
<dbReference type="SUPFAM" id="SSF54236">
    <property type="entry name" value="Ubiquitin-like"/>
    <property type="match status" value="1"/>
</dbReference>
<dbReference type="PANTHER" id="PTHR24006:SF722">
    <property type="entry name" value="UBIQUITIN CARBOXYL-TERMINAL HYDROLASE 48"/>
    <property type="match status" value="1"/>
</dbReference>
<dbReference type="PANTHER" id="PTHR24006">
    <property type="entry name" value="UBIQUITIN CARBOXYL-TERMINAL HYDROLASE"/>
    <property type="match status" value="1"/>
</dbReference>
<evidence type="ECO:0000256" key="10">
    <source>
        <dbReference type="SAM" id="MobiDB-lite"/>
    </source>
</evidence>
<dbReference type="GO" id="GO:0005634">
    <property type="term" value="C:nucleus"/>
    <property type="evidence" value="ECO:0007669"/>
    <property type="project" value="UniProtKB-SubCell"/>
</dbReference>
<evidence type="ECO:0000256" key="9">
    <source>
        <dbReference type="ARBA" id="ARBA00023242"/>
    </source>
</evidence>
<evidence type="ECO:0000256" key="6">
    <source>
        <dbReference type="ARBA" id="ARBA00022786"/>
    </source>
</evidence>
<name>A0A9P5SSA2_9FUNG</name>
<reference evidence="14" key="1">
    <citation type="journal article" date="2020" name="Fungal Divers.">
        <title>Resolving the Mortierellaceae phylogeny through synthesis of multi-gene phylogenetics and phylogenomics.</title>
        <authorList>
            <person name="Vandepol N."/>
            <person name="Liber J."/>
            <person name="Desiro A."/>
            <person name="Na H."/>
            <person name="Kennedy M."/>
            <person name="Barry K."/>
            <person name="Grigoriev I.V."/>
            <person name="Miller A.N."/>
            <person name="O'Donnell K."/>
            <person name="Stajich J.E."/>
            <person name="Bonito G."/>
        </authorList>
    </citation>
    <scope>NUCLEOTIDE SEQUENCE</scope>
    <source>
        <strain evidence="14">NVP1</strain>
    </source>
</reference>
<protein>
    <recommendedName>
        <fullName evidence="4">ubiquitinyl hydrolase 1</fullName>
        <ecNumber evidence="4">3.4.19.12</ecNumber>
    </recommendedName>
</protein>
<dbReference type="PROSITE" id="PS50053">
    <property type="entry name" value="UBIQUITIN_2"/>
    <property type="match status" value="1"/>
</dbReference>
<dbReference type="Proteomes" id="UP000696485">
    <property type="component" value="Unassembled WGS sequence"/>
</dbReference>
<evidence type="ECO:0000259" key="11">
    <source>
        <dbReference type="PROSITE" id="PS50053"/>
    </source>
</evidence>
<evidence type="ECO:0000313" key="15">
    <source>
        <dbReference type="Proteomes" id="UP000696485"/>
    </source>
</evidence>
<evidence type="ECO:0000256" key="8">
    <source>
        <dbReference type="ARBA" id="ARBA00022807"/>
    </source>
</evidence>
<comment type="subcellular location">
    <subcellularLocation>
        <location evidence="2">Nucleus</location>
    </subcellularLocation>
</comment>
<sequence>MPPFGRKTDKQWRFVGQSVNHIDELTPAQVRSVFGLCTDLQEKKSEDASPERAKNNDINSFPYCHNMYKDPEGKREPSKATGCSAARCKDHNPHCLNYMGQDQWEREDALVRYLSLADDKPNPETSKRSEGRPAGMKNLGATCYANSLLQVWFHDPEFRKSIYSCEFEQSGDKSMNALYQLQLLFSFLDRGVRDIYNPLALVNSLKLDISIQQDAQEFCNLFMARIDSQLQRQKSETLQNFVKSRFQGRYSYNTTCKNCKNTSVRDCNFFELMLNIKDHCTLMDCFDEFVETEELSGNDKYSCSKCDSLQDAVREIKIEQMPEVLNIQLMRFVYDNVTWTKRKSKDMIRFPELIDFASLLRSKEPVLYELTAVLVHSGPSAHSGHFMAHVLDKKSKKWFVLNDEEVAEFNTTLFDPEADSSASKGKKASKATMVCGADDSTRQLNTLSSRNAYMLTYTRRLAPSQEPQPLSPPSKTMGLVSQDNAVFEMDLKEYSERQATLRQKFATAREECRELYRSWNVNDDTDPSYYVPSEGLAKQIAMTPPSTESSHSAEGSGPTIDTTTLCCEHQKLSPVHVSRAKRISESAKQILDSRHVTISPLLTPDDIYKLYGIQHRRDVDEFEKRSKGARSAMAAWISKSWLNDWLKVSPHLHARHSSTSDDPSPASEPFLEDALCPHSNLAGDKTKRKLINKTALEVLTRIFGSLELPGADTEECPQCLYELQPHLDSQKDVTNRAASEKIELSGLSMRNGQPPTMKDCEQYYILPSGFLRQWLDYIKKPLQKERPTEIVNGLLLCEHGGFLFNPDDTTDAENTDTYSVITAEEWAYLQAMYAIFFELLVTVTCENSTDPVVHVDMVVGPKSRLRANKLSQRAIRKKRSTVLSLLPLCARNAGPKDFESAPLFIRIYSPGDPIVGEELTLPTGTNAPDSDICHSLEEGSSKTGKRKGAAPKSDSYGSRRSKRAKPEKDPFKQVVVYVGKGDTVRDLKLKIMQKTRIVPIYQKLLLGQRELDNNEMTIAGLEILPSTILNLIAFDQSMENLHLSSLEDVIPQPGDVGGFGGTGLVDDEDEWA</sequence>
<keyword evidence="6" id="KW-0833">Ubl conjugation pathway</keyword>
<dbReference type="InterPro" id="IPR001394">
    <property type="entry name" value="Peptidase_C19_UCH"/>
</dbReference>
<dbReference type="InterPro" id="IPR028889">
    <property type="entry name" value="USP"/>
</dbReference>
<evidence type="ECO:0000256" key="1">
    <source>
        <dbReference type="ARBA" id="ARBA00000707"/>
    </source>
</evidence>
<dbReference type="InterPro" id="IPR029071">
    <property type="entry name" value="Ubiquitin-like_domsf"/>
</dbReference>
<accession>A0A9P5SSA2</accession>
<evidence type="ECO:0000256" key="2">
    <source>
        <dbReference type="ARBA" id="ARBA00004123"/>
    </source>
</evidence>
<dbReference type="InterPro" id="IPR050164">
    <property type="entry name" value="Peptidase_C19"/>
</dbReference>
<organism evidence="14 15">
    <name type="scientific">Podila minutissima</name>
    <dbReference type="NCBI Taxonomy" id="64525"/>
    <lineage>
        <taxon>Eukaryota</taxon>
        <taxon>Fungi</taxon>
        <taxon>Fungi incertae sedis</taxon>
        <taxon>Mucoromycota</taxon>
        <taxon>Mortierellomycotina</taxon>
        <taxon>Mortierellomycetes</taxon>
        <taxon>Mortierellales</taxon>
        <taxon>Mortierellaceae</taxon>
        <taxon>Podila</taxon>
    </lineage>
</organism>
<dbReference type="SUPFAM" id="SSF143791">
    <property type="entry name" value="DUSP-like"/>
    <property type="match status" value="1"/>
</dbReference>
<dbReference type="GO" id="GO:0006508">
    <property type="term" value="P:proteolysis"/>
    <property type="evidence" value="ECO:0007669"/>
    <property type="project" value="UniProtKB-KW"/>
</dbReference>
<proteinExistence type="inferred from homology"/>
<dbReference type="AlphaFoldDB" id="A0A9P5SSA2"/>
<comment type="catalytic activity">
    <reaction evidence="1">
        <text>Thiol-dependent hydrolysis of ester, thioester, amide, peptide and isopeptide bonds formed by the C-terminal Gly of ubiquitin (a 76-residue protein attached to proteins as an intracellular targeting signal).</text>
        <dbReference type="EC" id="3.4.19.12"/>
    </reaction>
</comment>
<dbReference type="GO" id="GO:0004843">
    <property type="term" value="F:cysteine-type deubiquitinase activity"/>
    <property type="evidence" value="ECO:0007669"/>
    <property type="project" value="UniProtKB-EC"/>
</dbReference>
<dbReference type="EMBL" id="JAAAUY010000124">
    <property type="protein sequence ID" value="KAF9334910.1"/>
    <property type="molecule type" value="Genomic_DNA"/>
</dbReference>
<feature type="domain" description="USP" evidence="12">
    <location>
        <begin position="134"/>
        <end position="460"/>
    </location>
</feature>
<evidence type="ECO:0000256" key="4">
    <source>
        <dbReference type="ARBA" id="ARBA00012759"/>
    </source>
</evidence>
<evidence type="ECO:0000256" key="3">
    <source>
        <dbReference type="ARBA" id="ARBA00009085"/>
    </source>
</evidence>
<dbReference type="Pfam" id="PF00443">
    <property type="entry name" value="UCH"/>
    <property type="match status" value="1"/>
</dbReference>
<dbReference type="InterPro" id="IPR035927">
    <property type="entry name" value="DUSP-like_sf"/>
</dbReference>
<comment type="caution">
    <text evidence="14">The sequence shown here is derived from an EMBL/GenBank/DDBJ whole genome shotgun (WGS) entry which is preliminary data.</text>
</comment>
<dbReference type="Gene3D" id="3.90.70.10">
    <property type="entry name" value="Cysteine proteinases"/>
    <property type="match status" value="1"/>
</dbReference>
<keyword evidence="15" id="KW-1185">Reference proteome</keyword>
<feature type="domain" description="Ubiquitin-like" evidence="11">
    <location>
        <begin position="965"/>
        <end position="1032"/>
    </location>
</feature>
<dbReference type="GO" id="GO:0005829">
    <property type="term" value="C:cytosol"/>
    <property type="evidence" value="ECO:0007669"/>
    <property type="project" value="TreeGrafter"/>
</dbReference>
<evidence type="ECO:0000256" key="7">
    <source>
        <dbReference type="ARBA" id="ARBA00022801"/>
    </source>
</evidence>
<keyword evidence="5" id="KW-0645">Protease</keyword>
<dbReference type="InterPro" id="IPR038765">
    <property type="entry name" value="Papain-like_cys_pep_sf"/>
</dbReference>
<dbReference type="PROSITE" id="PS51283">
    <property type="entry name" value="DUSP"/>
    <property type="match status" value="1"/>
</dbReference>
<feature type="region of interest" description="Disordered" evidence="10">
    <location>
        <begin position="918"/>
        <end position="968"/>
    </location>
</feature>
<dbReference type="Gene3D" id="3.10.20.90">
    <property type="entry name" value="Phosphatidylinositol 3-kinase Catalytic Subunit, Chain A, domain 1"/>
    <property type="match status" value="1"/>
</dbReference>
<keyword evidence="9" id="KW-0539">Nucleus</keyword>
<dbReference type="GO" id="GO:0016579">
    <property type="term" value="P:protein deubiquitination"/>
    <property type="evidence" value="ECO:0007669"/>
    <property type="project" value="InterPro"/>
</dbReference>
<evidence type="ECO:0000256" key="5">
    <source>
        <dbReference type="ARBA" id="ARBA00022670"/>
    </source>
</evidence>
<gene>
    <name evidence="14" type="ORF">BG006_001260</name>
</gene>
<feature type="compositionally biased region" description="Basic and acidic residues" evidence="10">
    <location>
        <begin position="931"/>
        <end position="940"/>
    </location>
</feature>
<dbReference type="InterPro" id="IPR006615">
    <property type="entry name" value="Pept_C19_DUSP"/>
</dbReference>
<comment type="similarity">
    <text evidence="3">Belongs to the peptidase C19 family.</text>
</comment>